<gene>
    <name evidence="1" type="ORF">D1781_16220</name>
</gene>
<dbReference type="OrthoDB" id="5127951at2"/>
<evidence type="ECO:0000313" key="1">
    <source>
        <dbReference type="EMBL" id="RIX26480.1"/>
    </source>
</evidence>
<accession>A0A3A1TZN1</accession>
<reference evidence="2" key="1">
    <citation type="submission" date="2018-09" db="EMBL/GenBank/DDBJ databases">
        <authorList>
            <person name="Kim I."/>
        </authorList>
    </citation>
    <scope>NUCLEOTIDE SEQUENCE [LARGE SCALE GENOMIC DNA]</scope>
    <source>
        <strain evidence="2">DD4a</strain>
    </source>
</reference>
<dbReference type="RefSeq" id="WP_119483555.1">
    <property type="nucleotide sequence ID" value="NZ_QXTG01000003.1"/>
</dbReference>
<keyword evidence="2" id="KW-1185">Reference proteome</keyword>
<dbReference type="Proteomes" id="UP000265742">
    <property type="component" value="Unassembled WGS sequence"/>
</dbReference>
<protein>
    <submittedName>
        <fullName evidence="1">Uncharacterized protein</fullName>
    </submittedName>
</protein>
<sequence length="79" mass="9123">MSDEQTAVEWGGVRIDLAHVHESTRRSMIREAQRWIAQGQRPPILTVKDDGVDVSTRPELWPARVRDYRGLGRVEWVAE</sequence>
<dbReference type="EMBL" id="QXTG01000003">
    <property type="protein sequence ID" value="RIX26480.1"/>
    <property type="molecule type" value="Genomic_DNA"/>
</dbReference>
<organism evidence="1 2">
    <name type="scientific">Amnibacterium setariae</name>
    <dbReference type="NCBI Taxonomy" id="2306585"/>
    <lineage>
        <taxon>Bacteria</taxon>
        <taxon>Bacillati</taxon>
        <taxon>Actinomycetota</taxon>
        <taxon>Actinomycetes</taxon>
        <taxon>Micrococcales</taxon>
        <taxon>Microbacteriaceae</taxon>
        <taxon>Amnibacterium</taxon>
    </lineage>
</organism>
<comment type="caution">
    <text evidence="1">The sequence shown here is derived from an EMBL/GenBank/DDBJ whole genome shotgun (WGS) entry which is preliminary data.</text>
</comment>
<proteinExistence type="predicted"/>
<dbReference type="AlphaFoldDB" id="A0A3A1TZN1"/>
<name>A0A3A1TZN1_9MICO</name>
<evidence type="ECO:0000313" key="2">
    <source>
        <dbReference type="Proteomes" id="UP000265742"/>
    </source>
</evidence>